<dbReference type="PANTHER" id="PTHR42791:SF1">
    <property type="entry name" value="N-ACETYLTRANSFERASE DOMAIN-CONTAINING PROTEIN"/>
    <property type="match status" value="1"/>
</dbReference>
<dbReference type="Gene3D" id="3.40.630.30">
    <property type="match status" value="1"/>
</dbReference>
<dbReference type="InterPro" id="IPR016181">
    <property type="entry name" value="Acyl_CoA_acyltransferase"/>
</dbReference>
<evidence type="ECO:0000313" key="2">
    <source>
        <dbReference type="EMBL" id="MFC4109371.1"/>
    </source>
</evidence>
<keyword evidence="3" id="KW-1185">Reference proteome</keyword>
<gene>
    <name evidence="2" type="ORF">ACFOX0_26005</name>
</gene>
<dbReference type="CDD" id="cd04301">
    <property type="entry name" value="NAT_SF"/>
    <property type="match status" value="1"/>
</dbReference>
<dbReference type="GO" id="GO:0016746">
    <property type="term" value="F:acyltransferase activity"/>
    <property type="evidence" value="ECO:0007669"/>
    <property type="project" value="UniProtKB-KW"/>
</dbReference>
<keyword evidence="2" id="KW-0808">Transferase</keyword>
<reference evidence="3" key="1">
    <citation type="journal article" date="2019" name="Int. J. Syst. Evol. Microbiol.">
        <title>The Global Catalogue of Microorganisms (GCM) 10K type strain sequencing project: providing services to taxonomists for standard genome sequencing and annotation.</title>
        <authorList>
            <consortium name="The Broad Institute Genomics Platform"/>
            <consortium name="The Broad Institute Genome Sequencing Center for Infectious Disease"/>
            <person name="Wu L."/>
            <person name="Ma J."/>
        </authorList>
    </citation>
    <scope>NUCLEOTIDE SEQUENCE [LARGE SCALE GENOMIC DNA]</scope>
    <source>
        <strain evidence="3">2902at01</strain>
    </source>
</reference>
<feature type="domain" description="N-acetyltransferase" evidence="1">
    <location>
        <begin position="61"/>
        <end position="199"/>
    </location>
</feature>
<proteinExistence type="predicted"/>
<dbReference type="EMBL" id="JBHSBN010000023">
    <property type="protein sequence ID" value="MFC4109371.1"/>
    <property type="molecule type" value="Genomic_DNA"/>
</dbReference>
<dbReference type="PANTHER" id="PTHR42791">
    <property type="entry name" value="GNAT FAMILY ACETYLTRANSFERASE"/>
    <property type="match status" value="1"/>
</dbReference>
<dbReference type="SUPFAM" id="SSF55729">
    <property type="entry name" value="Acyl-CoA N-acyltransferases (Nat)"/>
    <property type="match status" value="1"/>
</dbReference>
<dbReference type="PROSITE" id="PS51186">
    <property type="entry name" value="GNAT"/>
    <property type="match status" value="1"/>
</dbReference>
<name>A0ABV8KTC0_9ACTN</name>
<dbReference type="Proteomes" id="UP001595868">
    <property type="component" value="Unassembled WGS sequence"/>
</dbReference>
<organism evidence="2 3">
    <name type="scientific">Micromonospora zhanjiangensis</name>
    <dbReference type="NCBI Taxonomy" id="1522057"/>
    <lineage>
        <taxon>Bacteria</taxon>
        <taxon>Bacillati</taxon>
        <taxon>Actinomycetota</taxon>
        <taxon>Actinomycetes</taxon>
        <taxon>Micromonosporales</taxon>
        <taxon>Micromonosporaceae</taxon>
        <taxon>Micromonospora</taxon>
    </lineage>
</organism>
<dbReference type="InterPro" id="IPR000182">
    <property type="entry name" value="GNAT_dom"/>
</dbReference>
<dbReference type="Pfam" id="PF00583">
    <property type="entry name" value="Acetyltransf_1"/>
    <property type="match status" value="1"/>
</dbReference>
<evidence type="ECO:0000313" key="3">
    <source>
        <dbReference type="Proteomes" id="UP001595868"/>
    </source>
</evidence>
<comment type="caution">
    <text evidence="2">The sequence shown here is derived from an EMBL/GenBank/DDBJ whole genome shotgun (WGS) entry which is preliminary data.</text>
</comment>
<keyword evidence="2" id="KW-0012">Acyltransferase</keyword>
<dbReference type="EC" id="2.3.1.-" evidence="2"/>
<sequence>MTTPTTIQRVTDADDVRLAADLIARSFDHLDANHYLVPDPDRRLPVMRDFFHLLTAHAADGAGEVLLTADRSATAVWFDRTAEPSAPADYEQRLADLAGPHLHRFTELDELFDGNHPEEPHWHLAFLAVEPARWGQGLGSALMRQTHTRLDEQGLAAYLEATNPDNQRVYRRHGYAEMTPSAIRLTDGTPFYRMWRPPGATD</sequence>
<protein>
    <submittedName>
        <fullName evidence="2">GNAT family N-acetyltransferase</fullName>
        <ecNumber evidence="2">2.3.1.-</ecNumber>
    </submittedName>
</protein>
<dbReference type="InterPro" id="IPR052523">
    <property type="entry name" value="Trichothecene_AcTrans"/>
</dbReference>
<dbReference type="RefSeq" id="WP_377550649.1">
    <property type="nucleotide sequence ID" value="NZ_JBHSBN010000023.1"/>
</dbReference>
<accession>A0ABV8KTC0</accession>
<evidence type="ECO:0000259" key="1">
    <source>
        <dbReference type="PROSITE" id="PS51186"/>
    </source>
</evidence>